<comment type="cofactor">
    <cofactor evidence="1 5">
        <name>pyridoxal 5'-phosphate</name>
        <dbReference type="ChEBI" id="CHEBI:597326"/>
    </cofactor>
</comment>
<proteinExistence type="inferred from homology"/>
<dbReference type="PROSITE" id="PS00392">
    <property type="entry name" value="DDC_GAD_HDC_YDC"/>
    <property type="match status" value="1"/>
</dbReference>
<dbReference type="GO" id="GO:0030170">
    <property type="term" value="F:pyridoxal phosphate binding"/>
    <property type="evidence" value="ECO:0007669"/>
    <property type="project" value="InterPro"/>
</dbReference>
<dbReference type="InterPro" id="IPR010977">
    <property type="entry name" value="Aromatic_deC"/>
</dbReference>
<evidence type="ECO:0000313" key="6">
    <source>
        <dbReference type="EMBL" id="CAG4993878.1"/>
    </source>
</evidence>
<dbReference type="InterPro" id="IPR002129">
    <property type="entry name" value="PyrdxlP-dep_de-COase"/>
</dbReference>
<evidence type="ECO:0000313" key="7">
    <source>
        <dbReference type="Proteomes" id="UP000691718"/>
    </source>
</evidence>
<name>A0A8S3X254_PARAO</name>
<reference evidence="6" key="1">
    <citation type="submission" date="2021-04" db="EMBL/GenBank/DDBJ databases">
        <authorList>
            <person name="Tunstrom K."/>
        </authorList>
    </citation>
    <scope>NUCLEOTIDE SEQUENCE</scope>
</reference>
<gene>
    <name evidence="6" type="ORF">PAPOLLO_LOCUS12584</name>
</gene>
<evidence type="ECO:0000256" key="3">
    <source>
        <dbReference type="ARBA" id="ARBA00022898"/>
    </source>
</evidence>
<evidence type="ECO:0000256" key="5">
    <source>
        <dbReference type="PIRSR" id="PIRSR602129-50"/>
    </source>
</evidence>
<dbReference type="GO" id="GO:0006584">
    <property type="term" value="P:catecholamine metabolic process"/>
    <property type="evidence" value="ECO:0007669"/>
    <property type="project" value="TreeGrafter"/>
</dbReference>
<dbReference type="Pfam" id="PF00282">
    <property type="entry name" value="Pyridoxal_deC"/>
    <property type="match status" value="1"/>
</dbReference>
<dbReference type="GO" id="GO:0004058">
    <property type="term" value="F:aromatic-L-amino-acid decarboxylase activity"/>
    <property type="evidence" value="ECO:0007669"/>
    <property type="project" value="TreeGrafter"/>
</dbReference>
<dbReference type="OrthoDB" id="639767at2759"/>
<dbReference type="InterPro" id="IPR021115">
    <property type="entry name" value="Pyridoxal-P_BS"/>
</dbReference>
<dbReference type="FunFam" id="3.40.640.10:FF:000025">
    <property type="entry name" value="Histidine decarboxylase"/>
    <property type="match status" value="1"/>
</dbReference>
<dbReference type="GO" id="GO:0005737">
    <property type="term" value="C:cytoplasm"/>
    <property type="evidence" value="ECO:0007669"/>
    <property type="project" value="TreeGrafter"/>
</dbReference>
<dbReference type="EMBL" id="CAJQZP010000885">
    <property type="protein sequence ID" value="CAG4993878.1"/>
    <property type="molecule type" value="Genomic_DNA"/>
</dbReference>
<dbReference type="PANTHER" id="PTHR11999">
    <property type="entry name" value="GROUP II PYRIDOXAL-5-PHOSPHATE DECARBOXYLASE"/>
    <property type="match status" value="1"/>
</dbReference>
<keyword evidence="3 5" id="KW-0663">Pyridoxal phosphate</keyword>
<dbReference type="AlphaFoldDB" id="A0A8S3X254"/>
<organism evidence="6 7">
    <name type="scientific">Parnassius apollo</name>
    <name type="common">Apollo butterfly</name>
    <name type="synonym">Papilio apollo</name>
    <dbReference type="NCBI Taxonomy" id="110799"/>
    <lineage>
        <taxon>Eukaryota</taxon>
        <taxon>Metazoa</taxon>
        <taxon>Ecdysozoa</taxon>
        <taxon>Arthropoda</taxon>
        <taxon>Hexapoda</taxon>
        <taxon>Insecta</taxon>
        <taxon>Pterygota</taxon>
        <taxon>Neoptera</taxon>
        <taxon>Endopterygota</taxon>
        <taxon>Lepidoptera</taxon>
        <taxon>Glossata</taxon>
        <taxon>Ditrysia</taxon>
        <taxon>Papilionoidea</taxon>
        <taxon>Papilionidae</taxon>
        <taxon>Parnassiinae</taxon>
        <taxon>Parnassini</taxon>
        <taxon>Parnassius</taxon>
        <taxon>Parnassius</taxon>
    </lineage>
</organism>
<comment type="similarity">
    <text evidence="2">Belongs to the group II decarboxylase family.</text>
</comment>
<comment type="caution">
    <text evidence="6">The sequence shown here is derived from an EMBL/GenBank/DDBJ whole genome shotgun (WGS) entry which is preliminary data.</text>
</comment>
<keyword evidence="7" id="KW-1185">Reference proteome</keyword>
<evidence type="ECO:0000256" key="4">
    <source>
        <dbReference type="ARBA" id="ARBA00023239"/>
    </source>
</evidence>
<dbReference type="PANTHER" id="PTHR11999:SF60">
    <property type="entry name" value="3,4-DIHYDROXYPHENYLACETALDEHYDE SYNTHASE"/>
    <property type="match status" value="1"/>
</dbReference>
<feature type="modified residue" description="N6-(pyridoxal phosphate)lysine" evidence="5">
    <location>
        <position position="305"/>
    </location>
</feature>
<dbReference type="Proteomes" id="UP000691718">
    <property type="component" value="Unassembled WGS sequence"/>
</dbReference>
<evidence type="ECO:0000256" key="1">
    <source>
        <dbReference type="ARBA" id="ARBA00001933"/>
    </source>
</evidence>
<sequence>MEMDSQQFREFGKATIDMLADYYEYIRERNVLPSVEPGQLIRQMSEDAPEQPGNWKDVLKDFNELILPGITHWQSPQFHAYYPSGVSYASIIGNLLSDGIGNVGVTWIASPACTELEIVTMNWLGKLLGLPEEFLNCSSGPGGGIIQGSASEATLVGLLAAKDRMIRKLTEVDPNLDTDDVHSKLVAYTSDQCNSAVEKAGILGSMKMRLLKPDAFGKLRGETLKKAFDEDKANGLIPCYVVATLGTTGTCAFDPLYELGPICNEHNVWLHVDAAYAGSAFICPEYRGLMRGVEYVDSFDINIHKWLLVNLDCSAMWVKNGYDLINAFDVQRIYLDNVKTHLKIPDYRHWQMPLGRRFRSLKLWTVIKTYGAEGLRSHIRNQISLAQYFAKLVQSDDRFLIEPEPAMGLVCFRLKNGDNLTKKLLDNLTAKKELFMIAASYREHYIIRWVVCSRFTTKKDIELSWKKIKEETDFICLEKIHNKSKISNIESIETLNVCEEKTQ</sequence>
<accession>A0A8S3X254</accession>
<dbReference type="GO" id="GO:0019752">
    <property type="term" value="P:carboxylic acid metabolic process"/>
    <property type="evidence" value="ECO:0007669"/>
    <property type="project" value="InterPro"/>
</dbReference>
<evidence type="ECO:0000256" key="2">
    <source>
        <dbReference type="ARBA" id="ARBA00009533"/>
    </source>
</evidence>
<keyword evidence="4" id="KW-0456">Lyase</keyword>
<protein>
    <submittedName>
        <fullName evidence="6">(apollo) hypothetical protein</fullName>
    </submittedName>
</protein>
<dbReference type="CDD" id="cd06450">
    <property type="entry name" value="DOPA_deC_like"/>
    <property type="match status" value="1"/>
</dbReference>